<accession>K1WQ87</accession>
<keyword evidence="2" id="KW-1185">Reference proteome</keyword>
<gene>
    <name evidence="1" type="ORF">A1Q2_02507</name>
</gene>
<dbReference type="HOGENOM" id="CLU_1074378_0_0_1"/>
<evidence type="ECO:0000313" key="2">
    <source>
        <dbReference type="Proteomes" id="UP000006757"/>
    </source>
</evidence>
<dbReference type="EMBL" id="AMBO01000264">
    <property type="protein sequence ID" value="EKD03194.1"/>
    <property type="molecule type" value="Genomic_DNA"/>
</dbReference>
<name>K1WQ87_TRIAC</name>
<evidence type="ECO:0000313" key="1">
    <source>
        <dbReference type="EMBL" id="EKD03194.1"/>
    </source>
</evidence>
<comment type="caution">
    <text evidence="1">The sequence shown here is derived from an EMBL/GenBank/DDBJ whole genome shotgun (WGS) entry which is preliminary data.</text>
</comment>
<reference evidence="1 2" key="1">
    <citation type="journal article" date="2012" name="Eukaryot. Cell">
        <title>Genome sequence of the Trichosporon asahii environmental strain CBS 8904.</title>
        <authorList>
            <person name="Yang R.Y."/>
            <person name="Li H.T."/>
            <person name="Zhu H."/>
            <person name="Zhou G.P."/>
            <person name="Wang M."/>
            <person name="Wang L."/>
        </authorList>
    </citation>
    <scope>NUCLEOTIDE SEQUENCE [LARGE SCALE GENOMIC DNA]</scope>
    <source>
        <strain evidence="1 2">CBS 8904</strain>
    </source>
</reference>
<dbReference type="InParanoid" id="K1WQ87"/>
<dbReference type="AlphaFoldDB" id="K1WQ87"/>
<dbReference type="Proteomes" id="UP000006757">
    <property type="component" value="Unassembled WGS sequence"/>
</dbReference>
<sequence length="259" mass="29445">MSGSTSIPSWADLKDNVPKLTSTTDFERWEHAVRVYCLGKDVLEHIIDHTLDPYRVAPMPHTNVDAYPEGYIAGVSSPKGRDIAAHIIREIVIDELDEDATNAQINAAVQQWGANRTLTDDLLTKWSVWARRERLARTILLSTITEDVVIDYERLPTARFIFSAVESRFKTLNPERASLLQRELHSQYLPRGATADDAVTFYEKFVHIYAQLSRLQVAVNDEDKVAIILGALPTEWAVLLRSQWSTETSKTWSLLWVLL</sequence>
<organism evidence="1 2">
    <name type="scientific">Trichosporon asahii var. asahii (strain CBS 8904)</name>
    <name type="common">Yeast</name>
    <dbReference type="NCBI Taxonomy" id="1220162"/>
    <lineage>
        <taxon>Eukaryota</taxon>
        <taxon>Fungi</taxon>
        <taxon>Dikarya</taxon>
        <taxon>Basidiomycota</taxon>
        <taxon>Agaricomycotina</taxon>
        <taxon>Tremellomycetes</taxon>
        <taxon>Trichosporonales</taxon>
        <taxon>Trichosporonaceae</taxon>
        <taxon>Trichosporon</taxon>
    </lineage>
</organism>
<proteinExistence type="predicted"/>
<dbReference type="Pfam" id="PF14223">
    <property type="entry name" value="Retrotran_gag_2"/>
    <property type="match status" value="1"/>
</dbReference>
<protein>
    <submittedName>
        <fullName evidence="1">Uncharacterized protein</fullName>
    </submittedName>
</protein>